<dbReference type="GO" id="GO:0003677">
    <property type="term" value="F:DNA binding"/>
    <property type="evidence" value="ECO:0007669"/>
    <property type="project" value="InterPro"/>
</dbReference>
<dbReference type="Proteomes" id="UP000053455">
    <property type="component" value="Unassembled WGS sequence"/>
</dbReference>
<dbReference type="PATRIC" id="fig|874156.12.peg.294"/>
<evidence type="ECO:0000313" key="4">
    <source>
        <dbReference type="EMBL" id="KLI64322.1"/>
    </source>
</evidence>
<dbReference type="RefSeq" id="WP_047092184.1">
    <property type="nucleotide sequence ID" value="NZ_LBHU01000001.1"/>
</dbReference>
<dbReference type="CDD" id="cd00093">
    <property type="entry name" value="HTH_XRE"/>
    <property type="match status" value="1"/>
</dbReference>
<feature type="region of interest" description="Disordered" evidence="1">
    <location>
        <begin position="95"/>
        <end position="114"/>
    </location>
</feature>
<evidence type="ECO:0000256" key="2">
    <source>
        <dbReference type="SAM" id="Phobius"/>
    </source>
</evidence>
<dbReference type="PANTHER" id="PTHR34475">
    <property type="match status" value="1"/>
</dbReference>
<dbReference type="AlphaFoldDB" id="A0A0H0XQY2"/>
<keyword evidence="2" id="KW-0472">Membrane</keyword>
<sequence>MSDNEELEFETTDTVAPQGVGAQLRAAREAKGLTIDQVAAETRISNRHIASIEAGHFNDLPGRTYAVGFSRTVAKIVGLNQADVAAMVRAELDMERPGERSAPAAPGGTFEPGDPTRAPGGKLVWFSLFAVVILLVGIFFAARVLFSPAAQLPSLVAQEEAEQQELAAAANAAEQEAAQPVDASGQVVFTAEGEAWVRFYDAQNRVLTERTLAEGESYTIPADAVDPKIITGRPDLLAITIGGRSVPKLSEELQTIQDVNVSAPALLARAGSAPDTDAPAGN</sequence>
<dbReference type="Pfam" id="PF13413">
    <property type="entry name" value="HTH_25"/>
    <property type="match status" value="1"/>
</dbReference>
<dbReference type="OrthoDB" id="9790252at2"/>
<dbReference type="Gene3D" id="1.10.260.40">
    <property type="entry name" value="lambda repressor-like DNA-binding domains"/>
    <property type="match status" value="1"/>
</dbReference>
<gene>
    <name evidence="4" type="ORF">AAV99_01415</name>
</gene>
<proteinExistence type="predicted"/>
<dbReference type="InterPro" id="IPR010982">
    <property type="entry name" value="Lambda_DNA-bd_dom_sf"/>
</dbReference>
<accession>A0A0H0XQY2</accession>
<reference evidence="4 5" key="1">
    <citation type="submission" date="2015-04" db="EMBL/GenBank/DDBJ databases">
        <title>The draft genome sequence of Erythrobacter marinus HWDM-33.</title>
        <authorList>
            <person name="Zhuang L."/>
            <person name="Liu Y."/>
            <person name="Shao Z."/>
        </authorList>
    </citation>
    <scope>NUCLEOTIDE SEQUENCE [LARGE SCALE GENOMIC DNA]</scope>
    <source>
        <strain evidence="4 5">HWDM-33</strain>
    </source>
</reference>
<keyword evidence="5" id="KW-1185">Reference proteome</keyword>
<dbReference type="SMART" id="SM00530">
    <property type="entry name" value="HTH_XRE"/>
    <property type="match status" value="1"/>
</dbReference>
<name>A0A0H0XQY2_9SPHN</name>
<dbReference type="STRING" id="874156.GCA_001021555_00998"/>
<dbReference type="PANTHER" id="PTHR34475:SF1">
    <property type="entry name" value="CYTOSKELETON PROTEIN RODZ"/>
    <property type="match status" value="1"/>
</dbReference>
<protein>
    <recommendedName>
        <fullName evidence="3">HTH cro/C1-type domain-containing protein</fullName>
    </recommendedName>
</protein>
<dbReference type="InterPro" id="IPR025194">
    <property type="entry name" value="RodZ-like_C"/>
</dbReference>
<evidence type="ECO:0000256" key="1">
    <source>
        <dbReference type="SAM" id="MobiDB-lite"/>
    </source>
</evidence>
<organism evidence="4 5">
    <name type="scientific">Aurantiacibacter marinus</name>
    <dbReference type="NCBI Taxonomy" id="874156"/>
    <lineage>
        <taxon>Bacteria</taxon>
        <taxon>Pseudomonadati</taxon>
        <taxon>Pseudomonadota</taxon>
        <taxon>Alphaproteobacteria</taxon>
        <taxon>Sphingomonadales</taxon>
        <taxon>Erythrobacteraceae</taxon>
        <taxon>Aurantiacibacter</taxon>
    </lineage>
</organism>
<dbReference type="SUPFAM" id="SSF47413">
    <property type="entry name" value="lambda repressor-like DNA-binding domains"/>
    <property type="match status" value="1"/>
</dbReference>
<comment type="caution">
    <text evidence="4">The sequence shown here is derived from an EMBL/GenBank/DDBJ whole genome shotgun (WGS) entry which is preliminary data.</text>
</comment>
<evidence type="ECO:0000313" key="5">
    <source>
        <dbReference type="Proteomes" id="UP000053455"/>
    </source>
</evidence>
<keyword evidence="2" id="KW-1133">Transmembrane helix</keyword>
<feature type="domain" description="HTH cro/C1-type" evidence="3">
    <location>
        <begin position="24"/>
        <end position="55"/>
    </location>
</feature>
<dbReference type="InterPro" id="IPR001387">
    <property type="entry name" value="Cro/C1-type_HTH"/>
</dbReference>
<dbReference type="PROSITE" id="PS50943">
    <property type="entry name" value="HTH_CROC1"/>
    <property type="match status" value="1"/>
</dbReference>
<dbReference type="InterPro" id="IPR050400">
    <property type="entry name" value="Bact_Cytoskel_RodZ"/>
</dbReference>
<dbReference type="EMBL" id="LBHU01000001">
    <property type="protein sequence ID" value="KLI64322.1"/>
    <property type="molecule type" value="Genomic_DNA"/>
</dbReference>
<dbReference type="Pfam" id="PF13464">
    <property type="entry name" value="RodZ_C"/>
    <property type="match status" value="1"/>
</dbReference>
<evidence type="ECO:0000259" key="3">
    <source>
        <dbReference type="PROSITE" id="PS50943"/>
    </source>
</evidence>
<feature type="transmembrane region" description="Helical" evidence="2">
    <location>
        <begin position="123"/>
        <end position="146"/>
    </location>
</feature>
<keyword evidence="2" id="KW-0812">Transmembrane</keyword>